<dbReference type="RefSeq" id="WP_008337095.1">
    <property type="nucleotide sequence ID" value="NZ_AFRZ01000001.1"/>
</dbReference>
<accession>H1FS43</accession>
<dbReference type="PATRIC" id="fig|929558.5.peg.2590"/>
<keyword evidence="1" id="KW-0732">Signal</keyword>
<dbReference type="AlphaFoldDB" id="B6BK32"/>
<evidence type="ECO:0000256" key="1">
    <source>
        <dbReference type="SAM" id="SignalP"/>
    </source>
</evidence>
<reference evidence="2 3" key="1">
    <citation type="journal article" date="2012" name="Proc. Natl. Acad. Sci. U.S.A.">
        <title>Genome and physiology of a model Epsilonproteobacterium responsible for sulfide detoxification in marine oxygen depletion zones.</title>
        <authorList>
            <person name="Grote J."/>
            <person name="Schott T."/>
            <person name="Bruckner C.G."/>
            <person name="Glockner F.O."/>
            <person name="Jost G."/>
            <person name="Teeling H."/>
            <person name="Labrenz M."/>
            <person name="Jurgens K."/>
        </authorList>
    </citation>
    <scope>NUCLEOTIDE SEQUENCE [LARGE SCALE GENOMIC DNA]</scope>
    <source>
        <strain evidence="2 3">GD1</strain>
    </source>
</reference>
<dbReference type="eggNOG" id="COG3133">
    <property type="taxonomic scope" value="Bacteria"/>
</dbReference>
<dbReference type="Proteomes" id="UP000006431">
    <property type="component" value="Unassembled WGS sequence"/>
</dbReference>
<sequence>MKKFLYILIAITLMISGCATNEGPEYDGRNYNQIKRYEIGTVITSKPVVIKDDGSGKFFGALIGTVLGSLVGSGAGKTLATLGGGLGGYYAGSEVGKANGEELSVELDSGEQVVIVIKGNRFVAGDRVKIIKDGNKVAQVDKINK</sequence>
<name>B6BK32_SULGG</name>
<accession>B6BK32</accession>
<protein>
    <submittedName>
        <fullName evidence="2">Putative lipoprotein</fullName>
    </submittedName>
</protein>
<dbReference type="GO" id="GO:0019867">
    <property type="term" value="C:outer membrane"/>
    <property type="evidence" value="ECO:0007669"/>
    <property type="project" value="InterPro"/>
</dbReference>
<evidence type="ECO:0000313" key="3">
    <source>
        <dbReference type="Proteomes" id="UP000006431"/>
    </source>
</evidence>
<dbReference type="PROSITE" id="PS51257">
    <property type="entry name" value="PROKAR_LIPOPROTEIN"/>
    <property type="match status" value="1"/>
</dbReference>
<gene>
    <name evidence="2" type="ORF">SMGD1_2601</name>
</gene>
<dbReference type="EMBL" id="AFRZ01000001">
    <property type="protein sequence ID" value="EHP31123.1"/>
    <property type="molecule type" value="Genomic_DNA"/>
</dbReference>
<dbReference type="OrthoDB" id="5334488at2"/>
<evidence type="ECO:0000313" key="2">
    <source>
        <dbReference type="EMBL" id="EHP31123.1"/>
    </source>
</evidence>
<comment type="caution">
    <text evidence="2">The sequence shown here is derived from an EMBL/GenBank/DDBJ whole genome shotgun (WGS) entry which is preliminary data.</text>
</comment>
<proteinExistence type="predicted"/>
<feature type="signal peptide" evidence="1">
    <location>
        <begin position="1"/>
        <end position="21"/>
    </location>
</feature>
<keyword evidence="3" id="KW-1185">Reference proteome</keyword>
<keyword evidence="2" id="KW-0449">Lipoprotein</keyword>
<dbReference type="STRING" id="929558.SMGD1_2601"/>
<dbReference type="HOGENOM" id="CLU_090265_6_0_7"/>
<feature type="chain" id="PRO_5002840538" evidence="1">
    <location>
        <begin position="22"/>
        <end position="145"/>
    </location>
</feature>
<organism evidence="2 3">
    <name type="scientific">Sulfurimonas gotlandica (strain DSM 19862 / JCM 16533 / GD1)</name>
    <dbReference type="NCBI Taxonomy" id="929558"/>
    <lineage>
        <taxon>Bacteria</taxon>
        <taxon>Pseudomonadati</taxon>
        <taxon>Campylobacterota</taxon>
        <taxon>Epsilonproteobacteria</taxon>
        <taxon>Campylobacterales</taxon>
        <taxon>Sulfurimonadaceae</taxon>
        <taxon>Sulfurimonas</taxon>
    </lineage>
</organism>